<feature type="region of interest" description="Disordered" evidence="1">
    <location>
        <begin position="1"/>
        <end position="55"/>
    </location>
</feature>
<accession>A0A9X7UXH7</accession>
<feature type="compositionally biased region" description="Low complexity" evidence="1">
    <location>
        <begin position="40"/>
        <end position="55"/>
    </location>
</feature>
<dbReference type="KEGG" id="vcw:GJQ55_04750"/>
<evidence type="ECO:0000256" key="1">
    <source>
        <dbReference type="SAM" id="MobiDB-lite"/>
    </source>
</evidence>
<dbReference type="RefSeq" id="WP_228346371.1">
    <property type="nucleotide sequence ID" value="NZ_CP046056.1"/>
</dbReference>
<keyword evidence="3" id="KW-1185">Reference proteome</keyword>
<gene>
    <name evidence="2" type="ORF">GJQ55_04750</name>
</gene>
<protein>
    <submittedName>
        <fullName evidence="2">Uncharacterized protein</fullName>
    </submittedName>
</protein>
<proteinExistence type="predicted"/>
<evidence type="ECO:0000313" key="2">
    <source>
        <dbReference type="EMBL" id="QQD23830.1"/>
    </source>
</evidence>
<organism evidence="2 3">
    <name type="scientific">Venatoribacter cucullus</name>
    <dbReference type="NCBI Taxonomy" id="2661630"/>
    <lineage>
        <taxon>Bacteria</taxon>
        <taxon>Pseudomonadati</taxon>
        <taxon>Pseudomonadota</taxon>
        <taxon>Gammaproteobacteria</taxon>
        <taxon>Oceanospirillales</taxon>
        <taxon>Oceanospirillaceae</taxon>
        <taxon>Venatoribacter</taxon>
    </lineage>
</organism>
<dbReference type="AlphaFoldDB" id="A0A9X7UXH7"/>
<dbReference type="EMBL" id="CP046056">
    <property type="protein sequence ID" value="QQD23830.1"/>
    <property type="molecule type" value="Genomic_DNA"/>
</dbReference>
<feature type="compositionally biased region" description="Polar residues" evidence="1">
    <location>
        <begin position="1"/>
        <end position="26"/>
    </location>
</feature>
<dbReference type="Proteomes" id="UP000596074">
    <property type="component" value="Chromosome"/>
</dbReference>
<sequence>MDINPTNSYQNMLNMLGKGSSQNTDGQPAATDANAGKVKAASQTSGSATTSRASDANAYSDKVSLSYRAEKLSKISTEFFGGTIQSSQIPALTQRLYENGFLNDSQYRDLGGAQQKVSAISQANAFISRQILAEPDGNSEMARQLVQVANVLANMDAPTTPELRRAEADAYEFMASHSEALQQQGAPEELRQGFTRVMEVLEALDKVRKQEQSTGALSSYASVQEAWQSMQNDEE</sequence>
<name>A0A9X7UXH7_9GAMM</name>
<evidence type="ECO:0000313" key="3">
    <source>
        <dbReference type="Proteomes" id="UP000596074"/>
    </source>
</evidence>
<reference evidence="2 3" key="1">
    <citation type="submission" date="2019-11" db="EMBL/GenBank/DDBJ databases">
        <title>Venatorbacter sp. nov. a predator of Campylobacter and other Gram-negative bacteria.</title>
        <authorList>
            <person name="Saeedi A."/>
            <person name="Cummings N.J."/>
            <person name="Connerton I.F."/>
            <person name="Connerton P.L."/>
        </authorList>
    </citation>
    <scope>NUCLEOTIDE SEQUENCE [LARGE SCALE GENOMIC DNA]</scope>
    <source>
        <strain evidence="2">XL5</strain>
    </source>
</reference>